<evidence type="ECO:0000256" key="3">
    <source>
        <dbReference type="ARBA" id="ARBA00022737"/>
    </source>
</evidence>
<feature type="region of interest" description="Disordered" evidence="6">
    <location>
        <begin position="933"/>
        <end position="956"/>
    </location>
</feature>
<dbReference type="Proteomes" id="UP001165740">
    <property type="component" value="Chromosome 3"/>
</dbReference>
<feature type="transmembrane region" description="Helical" evidence="7">
    <location>
        <begin position="862"/>
        <end position="885"/>
    </location>
</feature>
<dbReference type="PROSITE" id="PS51252">
    <property type="entry name" value="ANTISTASIN"/>
    <property type="match status" value="1"/>
</dbReference>
<dbReference type="PROSITE" id="PS50184">
    <property type="entry name" value="VWFC_2"/>
    <property type="match status" value="6"/>
</dbReference>
<dbReference type="Pfam" id="PF02822">
    <property type="entry name" value="Antistasin"/>
    <property type="match status" value="1"/>
</dbReference>
<keyword evidence="7" id="KW-1133">Transmembrane helix</keyword>
<evidence type="ECO:0000259" key="8">
    <source>
        <dbReference type="PROSITE" id="PS50184"/>
    </source>
</evidence>
<evidence type="ECO:0000313" key="11">
    <source>
        <dbReference type="Proteomes" id="UP001165740"/>
    </source>
</evidence>
<keyword evidence="4" id="KW-0722">Serine protease inhibitor</keyword>
<reference evidence="12" key="1">
    <citation type="submission" date="2025-08" db="UniProtKB">
        <authorList>
            <consortium name="RefSeq"/>
        </authorList>
    </citation>
    <scope>IDENTIFICATION</scope>
</reference>
<dbReference type="OMA" id="FNNVEYH"/>
<feature type="region of interest" description="Disordered" evidence="6">
    <location>
        <begin position="168"/>
        <end position="211"/>
    </location>
</feature>
<evidence type="ECO:0000313" key="12">
    <source>
        <dbReference type="RefSeq" id="XP_055878434.1"/>
    </source>
</evidence>
<dbReference type="GeneID" id="106051993"/>
<dbReference type="GO" id="GO:0005576">
    <property type="term" value="C:extracellular region"/>
    <property type="evidence" value="ECO:0007669"/>
    <property type="project" value="InterPro"/>
</dbReference>
<dbReference type="Pfam" id="PF23334">
    <property type="entry name" value="VWC2L_2nd"/>
    <property type="match status" value="1"/>
</dbReference>
<dbReference type="PANTHER" id="PTHR46439:SF1">
    <property type="entry name" value="CYSTEINE-RICH MOTOR NEURON 1 PROTEIN"/>
    <property type="match status" value="1"/>
</dbReference>
<dbReference type="InterPro" id="IPR011061">
    <property type="entry name" value="Hirudin/antistatin"/>
</dbReference>
<feature type="domain" description="VWFC" evidence="8">
    <location>
        <begin position="765"/>
        <end position="823"/>
    </location>
</feature>
<dbReference type="InterPro" id="IPR000867">
    <property type="entry name" value="IGFBP-like"/>
</dbReference>
<dbReference type="Pfam" id="PF00093">
    <property type="entry name" value="VWC"/>
    <property type="match status" value="5"/>
</dbReference>
<gene>
    <name evidence="12" type="primary">LOC106051993</name>
</gene>
<organism evidence="11 12">
    <name type="scientific">Biomphalaria glabrata</name>
    <name type="common">Bloodfluke planorb</name>
    <name type="synonym">Freshwater snail</name>
    <dbReference type="NCBI Taxonomy" id="6526"/>
    <lineage>
        <taxon>Eukaryota</taxon>
        <taxon>Metazoa</taxon>
        <taxon>Spiralia</taxon>
        <taxon>Lophotrochozoa</taxon>
        <taxon>Mollusca</taxon>
        <taxon>Gastropoda</taxon>
        <taxon>Heterobranchia</taxon>
        <taxon>Euthyneura</taxon>
        <taxon>Panpulmonata</taxon>
        <taxon>Hygrophila</taxon>
        <taxon>Lymnaeoidea</taxon>
        <taxon>Planorbidae</taxon>
        <taxon>Biomphalaria</taxon>
    </lineage>
</organism>
<evidence type="ECO:0000256" key="2">
    <source>
        <dbReference type="ARBA" id="ARBA00022729"/>
    </source>
</evidence>
<dbReference type="Gene3D" id="4.10.40.20">
    <property type="match status" value="1"/>
</dbReference>
<dbReference type="OrthoDB" id="5976811at2759"/>
<evidence type="ECO:0000259" key="9">
    <source>
        <dbReference type="PROSITE" id="PS51252"/>
    </source>
</evidence>
<evidence type="ECO:0000259" key="10">
    <source>
        <dbReference type="PROSITE" id="PS51323"/>
    </source>
</evidence>
<dbReference type="GO" id="GO:0005886">
    <property type="term" value="C:plasma membrane"/>
    <property type="evidence" value="ECO:0007669"/>
    <property type="project" value="TreeGrafter"/>
</dbReference>
<keyword evidence="11" id="KW-1185">Reference proteome</keyword>
<dbReference type="Gene3D" id="6.20.200.20">
    <property type="match status" value="6"/>
</dbReference>
<feature type="domain" description="VWFC" evidence="8">
    <location>
        <begin position="561"/>
        <end position="618"/>
    </location>
</feature>
<dbReference type="SMART" id="SM00214">
    <property type="entry name" value="VWC"/>
    <property type="match status" value="6"/>
</dbReference>
<dbReference type="SMART" id="SM00215">
    <property type="entry name" value="VWC_out"/>
    <property type="match status" value="5"/>
</dbReference>
<dbReference type="SUPFAM" id="SSF57184">
    <property type="entry name" value="Growth factor receptor domain"/>
    <property type="match status" value="1"/>
</dbReference>
<keyword evidence="1" id="KW-0646">Protease inhibitor</keyword>
<dbReference type="SUPFAM" id="SSF57262">
    <property type="entry name" value="Leech antihemostatic proteins"/>
    <property type="match status" value="1"/>
</dbReference>
<dbReference type="InterPro" id="IPR009030">
    <property type="entry name" value="Growth_fac_rcpt_cys_sf"/>
</dbReference>
<evidence type="ECO:0000256" key="7">
    <source>
        <dbReference type="SAM" id="Phobius"/>
    </source>
</evidence>
<evidence type="ECO:0000256" key="1">
    <source>
        <dbReference type="ARBA" id="ARBA00022690"/>
    </source>
</evidence>
<evidence type="ECO:0000256" key="6">
    <source>
        <dbReference type="SAM" id="MobiDB-lite"/>
    </source>
</evidence>
<evidence type="ECO:0000256" key="4">
    <source>
        <dbReference type="ARBA" id="ARBA00022900"/>
    </source>
</evidence>
<dbReference type="InterPro" id="IPR052624">
    <property type="entry name" value="CRIM1"/>
</dbReference>
<feature type="domain" description="Antistasin-like" evidence="9">
    <location>
        <begin position="517"/>
        <end position="542"/>
    </location>
</feature>
<dbReference type="InterPro" id="IPR001007">
    <property type="entry name" value="VWF_dom"/>
</dbReference>
<feature type="domain" description="IGFBP N-terminal" evidence="10">
    <location>
        <begin position="62"/>
        <end position="140"/>
    </location>
</feature>
<keyword evidence="7" id="KW-0472">Membrane</keyword>
<keyword evidence="7" id="KW-0812">Transmembrane</keyword>
<feature type="compositionally biased region" description="Basic and acidic residues" evidence="6">
    <location>
        <begin position="184"/>
        <end position="194"/>
    </location>
</feature>
<name>A0A9W2ZU63_BIOGL</name>
<feature type="domain" description="VWFC" evidence="8">
    <location>
        <begin position="703"/>
        <end position="759"/>
    </location>
</feature>
<evidence type="ECO:0000256" key="5">
    <source>
        <dbReference type="ARBA" id="ARBA00023157"/>
    </source>
</evidence>
<dbReference type="InterPro" id="IPR004094">
    <property type="entry name" value="Antistasin-like"/>
</dbReference>
<feature type="domain" description="VWFC" evidence="8">
    <location>
        <begin position="344"/>
        <end position="401"/>
    </location>
</feature>
<keyword evidence="2" id="KW-0732">Signal</keyword>
<dbReference type="Gene3D" id="2.10.22.10">
    <property type="entry name" value="Antistasin, domain 1"/>
    <property type="match status" value="1"/>
</dbReference>
<keyword evidence="5" id="KW-1015">Disulfide bond</keyword>
<keyword evidence="3" id="KW-0677">Repeat</keyword>
<sequence>MVCFVKLAVLSPPRKLHFCQRTHRLGSKSSGALKLVEARGALVTGLLLLLLLCCQLQQTMVSALSCEPCDVATCVNDTNCPGGMVLGPCRCCYECARQVNQSCGGIYDLSGTCDKNLHCVRPLSEDVTSEESLVGICMEIPEMGCSGQNCPPAYIERLCPPDSSVAFKTRKSEDPGSADTSPRPPEDAQVRDAQSKASQPHGEAPEMNHLDLPSRDSTLYCVCNMSACHIPSCARGFTLRLLQNATGLPGTCCDVYECQRSNDCPSTMCPPIEEEPCPEDSVRLMPMWTDDHCCEVQQGCSCPIENKCEDVECPVGYHLDVISEATGLPGSCCTKFTCIPEFFLTCKFNGKEMRNGEVWKADECRTCTCNNGVSKCTRRTCPGPSCSYMVYIEGECCPVCRGCVSESGQVHNESDTWKENDCTTCTCRNGKAECQAEMCAVECLKPKRVPGQCCSVCEETCNLFCPFGFKLDSQGNSLCVCSEDKCAALKEQKCDKHCEYGYKTTRDGCVKCKCNKCPQLECTKRCTHGYALNDEGCPLCKCKESYTPGLISTEHQRGDGRQCMSQQGSRYVNGESWNDGCRKCYCHNGLEMCSLLACPAPICNHPVFRVGDCCPTCPGLTVPELEGEGEKCQSAEGHHYVEGETWQMDSCTLCVCHGGNILCQTSSCPPVVCHHPVKPEGQCCAICRGDDLSSLPVAGHHHCRSPTSMMYKHGETWQSTPCQSCTCLDGQIICYNQVCPVVSCNKTVLKKGQCCPTCVEAAKAQFCVYNNVTYDSGEKWQGDNCTQCVCVHGKKECFPMSCPSLDCTFGVIKMSDQCCLECYDGPKPEATVHNSTYEQQVYTHSDTSEHGEEKSTFNATAFGFSMLALALGLIIVIGVLVRILILKSRQYRSRPNDQNVENQRNLLQNENKMYWPVKFTPVKAPDIVNKNRSSNDYTEMDFSDGSKGSYRPAVNS</sequence>
<feature type="domain" description="VWFC" evidence="8">
    <location>
        <begin position="401"/>
        <end position="458"/>
    </location>
</feature>
<dbReference type="RefSeq" id="XP_055878434.1">
    <property type="nucleotide sequence ID" value="XM_056022459.1"/>
</dbReference>
<dbReference type="AlphaFoldDB" id="A0A9W2ZU63"/>
<dbReference type="PROSITE" id="PS01208">
    <property type="entry name" value="VWFC_1"/>
    <property type="match status" value="3"/>
</dbReference>
<proteinExistence type="predicted"/>
<protein>
    <submittedName>
        <fullName evidence="12">Cysteine-rich motor neuron 1 protein-like</fullName>
    </submittedName>
</protein>
<dbReference type="PANTHER" id="PTHR46439">
    <property type="entry name" value="CYSTEINE-RICH MOTOR NEURON 1 PROTEIN"/>
    <property type="match status" value="1"/>
</dbReference>
<dbReference type="GO" id="GO:0004867">
    <property type="term" value="F:serine-type endopeptidase inhibitor activity"/>
    <property type="evidence" value="ECO:0007669"/>
    <property type="project" value="UniProtKB-KW"/>
</dbReference>
<feature type="domain" description="VWFC" evidence="8">
    <location>
        <begin position="630"/>
        <end position="688"/>
    </location>
</feature>
<dbReference type="SUPFAM" id="SSF57603">
    <property type="entry name" value="FnI-like domain"/>
    <property type="match status" value="6"/>
</dbReference>
<dbReference type="PROSITE" id="PS51323">
    <property type="entry name" value="IGFBP_N_2"/>
    <property type="match status" value="1"/>
</dbReference>
<accession>A0A9W2ZU63</accession>